<proteinExistence type="predicted"/>
<gene>
    <name evidence="1" type="ORF">GGE12_004825</name>
</gene>
<accession>A0A7W6WG09</accession>
<dbReference type="RefSeq" id="WP_183927662.1">
    <property type="nucleotide sequence ID" value="NZ_JACIGM010000011.1"/>
</dbReference>
<evidence type="ECO:0008006" key="3">
    <source>
        <dbReference type="Google" id="ProtNLM"/>
    </source>
</evidence>
<comment type="caution">
    <text evidence="1">The sequence shown here is derived from an EMBL/GenBank/DDBJ whole genome shotgun (WGS) entry which is preliminary data.</text>
</comment>
<protein>
    <recommendedName>
        <fullName evidence="3">Phage tail protein</fullName>
    </recommendedName>
</protein>
<dbReference type="EMBL" id="JACIGM010000011">
    <property type="protein sequence ID" value="MBB4277027.1"/>
    <property type="molecule type" value="Genomic_DNA"/>
</dbReference>
<name>A0A7W6WG09_9HYPH</name>
<evidence type="ECO:0000313" key="1">
    <source>
        <dbReference type="EMBL" id="MBB4277027.1"/>
    </source>
</evidence>
<reference evidence="1 2" key="1">
    <citation type="submission" date="2020-08" db="EMBL/GenBank/DDBJ databases">
        <title>Genomic Encyclopedia of Type Strains, Phase IV (KMG-V): Genome sequencing to study the core and pangenomes of soil and plant-associated prokaryotes.</title>
        <authorList>
            <person name="Whitman W."/>
        </authorList>
    </citation>
    <scope>NUCLEOTIDE SEQUENCE [LARGE SCALE GENOMIC DNA]</scope>
    <source>
        <strain evidence="1 2">SEMIA 402</strain>
    </source>
</reference>
<organism evidence="1 2">
    <name type="scientific">Rhizobium mongolense</name>
    <dbReference type="NCBI Taxonomy" id="57676"/>
    <lineage>
        <taxon>Bacteria</taxon>
        <taxon>Pseudomonadati</taxon>
        <taxon>Pseudomonadota</taxon>
        <taxon>Alphaproteobacteria</taxon>
        <taxon>Hyphomicrobiales</taxon>
        <taxon>Rhizobiaceae</taxon>
        <taxon>Rhizobium/Agrobacterium group</taxon>
        <taxon>Rhizobium</taxon>
    </lineage>
</organism>
<dbReference type="AlphaFoldDB" id="A0A7W6WG09"/>
<sequence length="130" mass="13274">MAVHHGKNGKVKIGANAVAAVQKWSVNQNIEVADTTVMGDSWQTHLGGIPGWSGSAEALYDPADTNGQVALEVGDSVSLGLYSDGDAVGKKYYAGTATVTSAATETDMKGAVKITFNFQGNGALAISTVA</sequence>
<dbReference type="Proteomes" id="UP000533641">
    <property type="component" value="Unassembled WGS sequence"/>
</dbReference>
<evidence type="ECO:0000313" key="2">
    <source>
        <dbReference type="Proteomes" id="UP000533641"/>
    </source>
</evidence>